<keyword evidence="3" id="KW-1185">Reference proteome</keyword>
<protein>
    <recommendedName>
        <fullName evidence="1">Ricin B lectin domain-containing protein</fullName>
    </recommendedName>
</protein>
<name>A0ABR3GGM5_9PEZI</name>
<dbReference type="InterPro" id="IPR035992">
    <property type="entry name" value="Ricin_B-like_lectins"/>
</dbReference>
<comment type="caution">
    <text evidence="2">The sequence shown here is derived from an EMBL/GenBank/DDBJ whole genome shotgun (WGS) entry which is preliminary data.</text>
</comment>
<evidence type="ECO:0000259" key="1">
    <source>
        <dbReference type="Pfam" id="PF14200"/>
    </source>
</evidence>
<sequence length="345" mass="39825">MSDAIIPGAYLIRNKKNRKVLHSDAVLFEEMTRVHTYDQQDRYRHRQIWWIELLPSYADKNDPVYSITIPASGRALDMNPGEEPDKAYQIWAANPHGEAWQRWKLVRLDDQGGEFFTITSIFNGHVVAVDNDSDQVHSQKSVPNNDAHCWELVIPTVNLPGWFQIQNSGTGNLLSHTYLCNPPSLLSPPRSLRPSEYRESWEFQWTLAHSQGYEMSINAYLNSWRIVNRLTRAPLSPRFEVQTPQTLKGHNKDLAWELELDPTYNWKLRNRESGCFLRQSAVPYGEGTAALCDEKVFSKGEGRQSWVLRVREDEETLTVEEEVELLQMVLVISLHASFSPKFVSR</sequence>
<dbReference type="Gene3D" id="2.80.10.50">
    <property type="match status" value="1"/>
</dbReference>
<dbReference type="Proteomes" id="UP001447188">
    <property type="component" value="Unassembled WGS sequence"/>
</dbReference>
<dbReference type="EMBL" id="JBBBZM010000080">
    <property type="protein sequence ID" value="KAL0634973.1"/>
    <property type="molecule type" value="Genomic_DNA"/>
</dbReference>
<dbReference type="CDD" id="cd00161">
    <property type="entry name" value="beta-trefoil_Ricin-like"/>
    <property type="match status" value="1"/>
</dbReference>
<gene>
    <name evidence="2" type="ORF">Q9L58_006091</name>
</gene>
<feature type="domain" description="Ricin B lectin" evidence="1">
    <location>
        <begin position="99"/>
        <end position="174"/>
    </location>
</feature>
<evidence type="ECO:0000313" key="2">
    <source>
        <dbReference type="EMBL" id="KAL0634973.1"/>
    </source>
</evidence>
<dbReference type="SUPFAM" id="SSF50370">
    <property type="entry name" value="Ricin B-like lectins"/>
    <property type="match status" value="1"/>
</dbReference>
<dbReference type="InterPro" id="IPR000772">
    <property type="entry name" value="Ricin_B_lectin"/>
</dbReference>
<reference evidence="2 3" key="1">
    <citation type="submission" date="2024-02" db="EMBL/GenBank/DDBJ databases">
        <title>Discinaceae phylogenomics.</title>
        <authorList>
            <person name="Dirks A.C."/>
            <person name="James T.Y."/>
        </authorList>
    </citation>
    <scope>NUCLEOTIDE SEQUENCE [LARGE SCALE GENOMIC DNA]</scope>
    <source>
        <strain evidence="2 3">ACD0624</strain>
    </source>
</reference>
<evidence type="ECO:0000313" key="3">
    <source>
        <dbReference type="Proteomes" id="UP001447188"/>
    </source>
</evidence>
<accession>A0ABR3GGM5</accession>
<proteinExistence type="predicted"/>
<organism evidence="2 3">
    <name type="scientific">Discina gigas</name>
    <dbReference type="NCBI Taxonomy" id="1032678"/>
    <lineage>
        <taxon>Eukaryota</taxon>
        <taxon>Fungi</taxon>
        <taxon>Dikarya</taxon>
        <taxon>Ascomycota</taxon>
        <taxon>Pezizomycotina</taxon>
        <taxon>Pezizomycetes</taxon>
        <taxon>Pezizales</taxon>
        <taxon>Discinaceae</taxon>
        <taxon>Discina</taxon>
    </lineage>
</organism>
<dbReference type="Pfam" id="PF14200">
    <property type="entry name" value="RicinB_lectin_2"/>
    <property type="match status" value="1"/>
</dbReference>